<name>A0ABP1NF77_XYLVO</name>
<organism evidence="2 3">
    <name type="scientific">Xylocopa violacea</name>
    <name type="common">Violet carpenter bee</name>
    <name type="synonym">Apis violacea</name>
    <dbReference type="NCBI Taxonomy" id="135666"/>
    <lineage>
        <taxon>Eukaryota</taxon>
        <taxon>Metazoa</taxon>
        <taxon>Ecdysozoa</taxon>
        <taxon>Arthropoda</taxon>
        <taxon>Hexapoda</taxon>
        <taxon>Insecta</taxon>
        <taxon>Pterygota</taxon>
        <taxon>Neoptera</taxon>
        <taxon>Endopterygota</taxon>
        <taxon>Hymenoptera</taxon>
        <taxon>Apocrita</taxon>
        <taxon>Aculeata</taxon>
        <taxon>Apoidea</taxon>
        <taxon>Anthophila</taxon>
        <taxon>Apidae</taxon>
        <taxon>Xylocopa</taxon>
        <taxon>Xylocopa</taxon>
    </lineage>
</organism>
<comment type="caution">
    <text evidence="2">The sequence shown here is derived from an EMBL/GenBank/DDBJ whole genome shotgun (WGS) entry which is preliminary data.</text>
</comment>
<feature type="region of interest" description="Disordered" evidence="1">
    <location>
        <begin position="79"/>
        <end position="98"/>
    </location>
</feature>
<gene>
    <name evidence="2" type="ORF">XYLVIOL_LOCUS3362</name>
</gene>
<evidence type="ECO:0000313" key="3">
    <source>
        <dbReference type="Proteomes" id="UP001642520"/>
    </source>
</evidence>
<proteinExistence type="predicted"/>
<sequence length="119" mass="13509">MTMQRFETRLYRYLATIYGRRGPRAVRAITSVRNLSILLNLSIILITDIRDVGVCVSALIANPLNRLPASVYLFDGTEKSETKEEPLTRSRPRCATHRSPGLKEVATLRNQDLLYPGNY</sequence>
<protein>
    <submittedName>
        <fullName evidence="2">Uncharacterized protein</fullName>
    </submittedName>
</protein>
<dbReference type="Proteomes" id="UP001642520">
    <property type="component" value="Unassembled WGS sequence"/>
</dbReference>
<feature type="compositionally biased region" description="Basic and acidic residues" evidence="1">
    <location>
        <begin position="79"/>
        <end position="88"/>
    </location>
</feature>
<accession>A0ABP1NF77</accession>
<evidence type="ECO:0000256" key="1">
    <source>
        <dbReference type="SAM" id="MobiDB-lite"/>
    </source>
</evidence>
<keyword evidence="3" id="KW-1185">Reference proteome</keyword>
<dbReference type="EMBL" id="CAXAJV020001288">
    <property type="protein sequence ID" value="CAL7938579.1"/>
    <property type="molecule type" value="Genomic_DNA"/>
</dbReference>
<evidence type="ECO:0000313" key="2">
    <source>
        <dbReference type="EMBL" id="CAL7938579.1"/>
    </source>
</evidence>
<reference evidence="2 3" key="1">
    <citation type="submission" date="2024-08" db="EMBL/GenBank/DDBJ databases">
        <authorList>
            <person name="Will J Nash"/>
            <person name="Angela Man"/>
            <person name="Seanna McTaggart"/>
            <person name="Kendall Baker"/>
            <person name="Tom Barker"/>
            <person name="Leah Catchpole"/>
            <person name="Alex Durrant"/>
            <person name="Karim Gharbi"/>
            <person name="Naomi Irish"/>
            <person name="Gemy Kaithakottil"/>
            <person name="Debby Ku"/>
            <person name="Aaliyah Providence"/>
            <person name="Felix Shaw"/>
            <person name="David Swarbreck"/>
            <person name="Chris Watkins"/>
            <person name="Ann M. McCartney"/>
            <person name="Giulio Formenti"/>
            <person name="Alice Mouton"/>
            <person name="Noel Vella"/>
            <person name="Bjorn M von Reumont"/>
            <person name="Adriana Vella"/>
            <person name="Wilfried Haerty"/>
        </authorList>
    </citation>
    <scope>NUCLEOTIDE SEQUENCE [LARGE SCALE GENOMIC DNA]</scope>
</reference>